<dbReference type="EMBL" id="JAIQCV010000002">
    <property type="protein sequence ID" value="KAH1122304.1"/>
    <property type="molecule type" value="Genomic_DNA"/>
</dbReference>
<dbReference type="AlphaFoldDB" id="A0A9D3WDV5"/>
<gene>
    <name evidence="1" type="ORF">J1N35_005464</name>
</gene>
<name>A0A9D3WDV5_9ROSI</name>
<proteinExistence type="predicted"/>
<organism evidence="1 2">
    <name type="scientific">Gossypium stocksii</name>
    <dbReference type="NCBI Taxonomy" id="47602"/>
    <lineage>
        <taxon>Eukaryota</taxon>
        <taxon>Viridiplantae</taxon>
        <taxon>Streptophyta</taxon>
        <taxon>Embryophyta</taxon>
        <taxon>Tracheophyta</taxon>
        <taxon>Spermatophyta</taxon>
        <taxon>Magnoliopsida</taxon>
        <taxon>eudicotyledons</taxon>
        <taxon>Gunneridae</taxon>
        <taxon>Pentapetalae</taxon>
        <taxon>rosids</taxon>
        <taxon>malvids</taxon>
        <taxon>Malvales</taxon>
        <taxon>Malvaceae</taxon>
        <taxon>Malvoideae</taxon>
        <taxon>Gossypium</taxon>
    </lineage>
</organism>
<comment type="caution">
    <text evidence="1">The sequence shown here is derived from an EMBL/GenBank/DDBJ whole genome shotgun (WGS) entry which is preliminary data.</text>
</comment>
<reference evidence="1 2" key="1">
    <citation type="journal article" date="2021" name="Plant Biotechnol. J.">
        <title>Multi-omics assisted identification of the key and species-specific regulatory components of drought-tolerant mechanisms in Gossypium stocksii.</title>
        <authorList>
            <person name="Yu D."/>
            <person name="Ke L."/>
            <person name="Zhang D."/>
            <person name="Wu Y."/>
            <person name="Sun Y."/>
            <person name="Mei J."/>
            <person name="Sun J."/>
            <person name="Sun Y."/>
        </authorList>
    </citation>
    <scope>NUCLEOTIDE SEQUENCE [LARGE SCALE GENOMIC DNA]</scope>
    <source>
        <strain evidence="2">cv. E1</strain>
        <tissue evidence="1">Leaf</tissue>
    </source>
</reference>
<dbReference type="Proteomes" id="UP000828251">
    <property type="component" value="Unassembled WGS sequence"/>
</dbReference>
<dbReference type="OrthoDB" id="10577957at2759"/>
<evidence type="ECO:0000313" key="1">
    <source>
        <dbReference type="EMBL" id="KAH1122304.1"/>
    </source>
</evidence>
<sequence length="119" mass="13356">MSIWSRHPENGVTDQNNGRGFKSYTPKLQWKGLKIVQTLCPKSTVEWTLKLQWGKLVEQNVIVSLGFLSRIPVEQEGSIMSPEDGVATLVKSQILSPWAAVEQIEDDESYLSEVVGKQI</sequence>
<accession>A0A9D3WDV5</accession>
<evidence type="ECO:0000313" key="2">
    <source>
        <dbReference type="Proteomes" id="UP000828251"/>
    </source>
</evidence>
<keyword evidence="2" id="KW-1185">Reference proteome</keyword>
<protein>
    <submittedName>
        <fullName evidence="1">Uncharacterized protein</fullName>
    </submittedName>
</protein>